<sequence>SIMYMYYLLGWRLHKKYYVMHMEGEEHLKNIEDQLKKAKENTYVLALDGDTDFQPSAVMLLVDRLRLYPEVGAACGRIHPTGIGPMVWYQKFEYAVGHWLQKTAEHVFGSVLCSPGCFSLMRAEALMSTNVMKRYTTKPTEASHHLQYDQGEDRWLCTLLLQQGWRVEYNAASDSYTNAPQEFKEFYNQRRRWGPSTMANTLDLLSTGTITAKINQSISRPYIIYQTVTMVASILGPATVCLMIAGSFKFILKVDSNAALVIAVVPPAIYMILCYYLGHARSDLQINIAAVMSIIYAFLMTAAMIAVIGDMVNQQTFVTPSGLFLIGITIMYVTTALLHPHEFHLIVFGFLYFICIPSGYLLLAIYSMVNMNNVSWGTRESASQTGGPEEKIQKVVKCEKLLKICGYKFSFQVNKEEKVICAAPENASQATALNAETKAPVQPKEEPFNKNFFIQQLTEASGELALREYSFNLEEAKFWKDLIEEYLKPLVTDKKKEQKAKEDLKDLRNKATFVFFICNALWLVATFFLQIIGSSVSIQMPKVYANGTVDPNAKIYIDPIGLMFLISFVFLFVIQFLAMLWHRIQTFIHFIAYIGTEDVVNRKLRKHSMSLITEVHEEN</sequence>
<proteinExistence type="predicted"/>
<dbReference type="AlphaFoldDB" id="A0A8J4TFY7"/>
<feature type="transmembrane region" description="Helical" evidence="7">
    <location>
        <begin position="284"/>
        <end position="309"/>
    </location>
</feature>
<evidence type="ECO:0000256" key="1">
    <source>
        <dbReference type="ARBA" id="ARBA00004141"/>
    </source>
</evidence>
<comment type="subcellular location">
    <subcellularLocation>
        <location evidence="1">Membrane</location>
        <topology evidence="1">Multi-pass membrane protein</topology>
    </subcellularLocation>
</comment>
<comment type="caution">
    <text evidence="8">The sequence shown here is derived from an EMBL/GenBank/DDBJ whole genome shotgun (WGS) entry which is preliminary data.</text>
</comment>
<keyword evidence="5 7" id="KW-1133">Transmembrane helix</keyword>
<dbReference type="PANTHER" id="PTHR22914">
    <property type="entry name" value="CHITIN SYNTHASE"/>
    <property type="match status" value="1"/>
</dbReference>
<evidence type="ECO:0000256" key="2">
    <source>
        <dbReference type="ARBA" id="ARBA00012543"/>
    </source>
</evidence>
<feature type="transmembrane region" description="Helical" evidence="7">
    <location>
        <begin position="258"/>
        <end position="278"/>
    </location>
</feature>
<name>A0A8J4TFY7_CLAMG</name>
<dbReference type="InterPro" id="IPR029044">
    <property type="entry name" value="Nucleotide-diphossugar_trans"/>
</dbReference>
<keyword evidence="3" id="KW-0808">Transferase</keyword>
<protein>
    <recommendedName>
        <fullName evidence="2">chitin synthase</fullName>
        <ecNumber evidence="2">2.4.1.16</ecNumber>
    </recommendedName>
</protein>
<dbReference type="Pfam" id="PF03142">
    <property type="entry name" value="Chitin_synth_2"/>
    <property type="match status" value="1"/>
</dbReference>
<reference evidence="8" key="1">
    <citation type="submission" date="2020-07" db="EMBL/GenBank/DDBJ databases">
        <title>Clarias magur genome sequencing, assembly and annotation.</title>
        <authorList>
            <person name="Kushwaha B."/>
            <person name="Kumar R."/>
            <person name="Das P."/>
            <person name="Joshi C.G."/>
            <person name="Kumar D."/>
            <person name="Nagpure N.S."/>
            <person name="Pandey M."/>
            <person name="Agarwal S."/>
            <person name="Srivastava S."/>
            <person name="Singh M."/>
            <person name="Sahoo L."/>
            <person name="Jayasankar P."/>
            <person name="Meher P.K."/>
            <person name="Koringa P.G."/>
            <person name="Iquebal M.A."/>
            <person name="Das S.P."/>
            <person name="Bit A."/>
            <person name="Patnaik S."/>
            <person name="Patel N."/>
            <person name="Shah T.M."/>
            <person name="Hinsu A."/>
            <person name="Jena J.K."/>
        </authorList>
    </citation>
    <scope>NUCLEOTIDE SEQUENCE</scope>
    <source>
        <strain evidence="8">CIFAMagur01</strain>
        <tissue evidence="8">Testis</tissue>
    </source>
</reference>
<dbReference type="SUPFAM" id="SSF53448">
    <property type="entry name" value="Nucleotide-diphospho-sugar transferases"/>
    <property type="match status" value="1"/>
</dbReference>
<dbReference type="InterPro" id="IPR004835">
    <property type="entry name" value="Chitin_synth"/>
</dbReference>
<dbReference type="EMBL" id="QNUK01000724">
    <property type="protein sequence ID" value="KAF5890119.1"/>
    <property type="molecule type" value="Genomic_DNA"/>
</dbReference>
<dbReference type="GO" id="GO:0016020">
    <property type="term" value="C:membrane"/>
    <property type="evidence" value="ECO:0007669"/>
    <property type="project" value="UniProtKB-SubCell"/>
</dbReference>
<evidence type="ECO:0000256" key="5">
    <source>
        <dbReference type="ARBA" id="ARBA00022989"/>
    </source>
</evidence>
<feature type="transmembrane region" description="Helical" evidence="7">
    <location>
        <begin position="560"/>
        <end position="581"/>
    </location>
</feature>
<evidence type="ECO:0000256" key="3">
    <source>
        <dbReference type="ARBA" id="ARBA00022676"/>
    </source>
</evidence>
<dbReference type="Proteomes" id="UP000727407">
    <property type="component" value="Unassembled WGS sequence"/>
</dbReference>
<keyword evidence="4 7" id="KW-0812">Transmembrane</keyword>
<evidence type="ECO:0000256" key="4">
    <source>
        <dbReference type="ARBA" id="ARBA00022692"/>
    </source>
</evidence>
<evidence type="ECO:0000256" key="6">
    <source>
        <dbReference type="ARBA" id="ARBA00023136"/>
    </source>
</evidence>
<keyword evidence="3" id="KW-0328">Glycosyltransferase</keyword>
<gene>
    <name evidence="8" type="ORF">DAT39_020177</name>
</gene>
<dbReference type="EC" id="2.4.1.16" evidence="2"/>
<feature type="non-terminal residue" evidence="8">
    <location>
        <position position="619"/>
    </location>
</feature>
<dbReference type="PANTHER" id="PTHR22914:SF42">
    <property type="entry name" value="CHITIN SYNTHASE"/>
    <property type="match status" value="1"/>
</dbReference>
<organism evidence="8 9">
    <name type="scientific">Clarias magur</name>
    <name type="common">Asian catfish</name>
    <name type="synonym">Macropteronotus magur</name>
    <dbReference type="NCBI Taxonomy" id="1594786"/>
    <lineage>
        <taxon>Eukaryota</taxon>
        <taxon>Metazoa</taxon>
        <taxon>Chordata</taxon>
        <taxon>Craniata</taxon>
        <taxon>Vertebrata</taxon>
        <taxon>Euteleostomi</taxon>
        <taxon>Actinopterygii</taxon>
        <taxon>Neopterygii</taxon>
        <taxon>Teleostei</taxon>
        <taxon>Ostariophysi</taxon>
        <taxon>Siluriformes</taxon>
        <taxon>Clariidae</taxon>
        <taxon>Clarias</taxon>
    </lineage>
</organism>
<dbReference type="Gene3D" id="3.90.550.10">
    <property type="entry name" value="Spore Coat Polysaccharide Biosynthesis Protein SpsA, Chain A"/>
    <property type="match status" value="1"/>
</dbReference>
<dbReference type="OrthoDB" id="370884at2759"/>
<feature type="non-terminal residue" evidence="8">
    <location>
        <position position="1"/>
    </location>
</feature>
<dbReference type="GO" id="GO:0004100">
    <property type="term" value="F:chitin synthase activity"/>
    <property type="evidence" value="ECO:0007669"/>
    <property type="project" value="UniProtKB-EC"/>
</dbReference>
<dbReference type="GO" id="GO:0006031">
    <property type="term" value="P:chitin biosynthetic process"/>
    <property type="evidence" value="ECO:0007669"/>
    <property type="project" value="TreeGrafter"/>
</dbReference>
<keyword evidence="6 7" id="KW-0472">Membrane</keyword>
<feature type="transmembrane region" description="Helical" evidence="7">
    <location>
        <begin position="345"/>
        <end position="369"/>
    </location>
</feature>
<feature type="transmembrane region" description="Helical" evidence="7">
    <location>
        <begin position="321"/>
        <end position="339"/>
    </location>
</feature>
<feature type="transmembrane region" description="Helical" evidence="7">
    <location>
        <begin position="511"/>
        <end position="532"/>
    </location>
</feature>
<accession>A0A8J4TFY7</accession>
<keyword evidence="9" id="KW-1185">Reference proteome</keyword>
<evidence type="ECO:0000313" key="8">
    <source>
        <dbReference type="EMBL" id="KAF5890119.1"/>
    </source>
</evidence>
<evidence type="ECO:0000313" key="9">
    <source>
        <dbReference type="Proteomes" id="UP000727407"/>
    </source>
</evidence>
<feature type="transmembrane region" description="Helical" evidence="7">
    <location>
        <begin position="223"/>
        <end position="246"/>
    </location>
</feature>
<evidence type="ECO:0000256" key="7">
    <source>
        <dbReference type="SAM" id="Phobius"/>
    </source>
</evidence>
<dbReference type="GO" id="GO:0071944">
    <property type="term" value="C:cell periphery"/>
    <property type="evidence" value="ECO:0007669"/>
    <property type="project" value="TreeGrafter"/>
</dbReference>